<dbReference type="AlphaFoldDB" id="A0A061ID07"/>
<gene>
    <name evidence="2" type="ORF">H671_2g6504</name>
</gene>
<keyword evidence="1" id="KW-1133">Transmembrane helix</keyword>
<proteinExistence type="predicted"/>
<name>A0A061ID07_CRIGR</name>
<dbReference type="EMBL" id="KE668562">
    <property type="protein sequence ID" value="ERE83726.1"/>
    <property type="molecule type" value="Genomic_DNA"/>
</dbReference>
<keyword evidence="1" id="KW-0812">Transmembrane</keyword>
<accession>A0A061ID07</accession>
<evidence type="ECO:0000313" key="3">
    <source>
        <dbReference type="Proteomes" id="UP000030759"/>
    </source>
</evidence>
<evidence type="ECO:0000313" key="2">
    <source>
        <dbReference type="EMBL" id="ERE83726.1"/>
    </source>
</evidence>
<feature type="transmembrane region" description="Helical" evidence="1">
    <location>
        <begin position="6"/>
        <end position="30"/>
    </location>
</feature>
<reference evidence="3" key="1">
    <citation type="journal article" date="2013" name="Nat. Biotechnol.">
        <title>Chinese hamster genome sequenced from sorted chromosomes.</title>
        <authorList>
            <person name="Brinkrolf K."/>
            <person name="Rupp O."/>
            <person name="Laux H."/>
            <person name="Kollin F."/>
            <person name="Ernst W."/>
            <person name="Linke B."/>
            <person name="Kofler R."/>
            <person name="Romand S."/>
            <person name="Hesse F."/>
            <person name="Budach W.E."/>
            <person name="Galosy S."/>
            <person name="Muller D."/>
            <person name="Noll T."/>
            <person name="Wienberg J."/>
            <person name="Jostock T."/>
            <person name="Leonard M."/>
            <person name="Grillari J."/>
            <person name="Tauch A."/>
            <person name="Goesmann A."/>
            <person name="Helk B."/>
            <person name="Mott J.E."/>
            <person name="Puhler A."/>
            <person name="Borth N."/>
        </authorList>
    </citation>
    <scope>NUCLEOTIDE SEQUENCE [LARGE SCALE GENOMIC DNA]</scope>
    <source>
        <strain evidence="3">17A/GY</strain>
    </source>
</reference>
<protein>
    <submittedName>
        <fullName evidence="2">Uncharacterized protein</fullName>
    </submittedName>
</protein>
<keyword evidence="1" id="KW-0472">Membrane</keyword>
<dbReference type="Proteomes" id="UP000030759">
    <property type="component" value="Unassembled WGS sequence"/>
</dbReference>
<sequence>MFDVGFGFLYIAFIMFRYVPVIPVLFKIFIMKLLDEGSRMAYKVVIYRIIWYDHVTPDLSMIFIMKG</sequence>
<organism evidence="2 3">
    <name type="scientific">Cricetulus griseus</name>
    <name type="common">Chinese hamster</name>
    <name type="synonym">Cricetulus barabensis griseus</name>
    <dbReference type="NCBI Taxonomy" id="10029"/>
    <lineage>
        <taxon>Eukaryota</taxon>
        <taxon>Metazoa</taxon>
        <taxon>Chordata</taxon>
        <taxon>Craniata</taxon>
        <taxon>Vertebrata</taxon>
        <taxon>Euteleostomi</taxon>
        <taxon>Mammalia</taxon>
        <taxon>Eutheria</taxon>
        <taxon>Euarchontoglires</taxon>
        <taxon>Glires</taxon>
        <taxon>Rodentia</taxon>
        <taxon>Myomorpha</taxon>
        <taxon>Muroidea</taxon>
        <taxon>Cricetidae</taxon>
        <taxon>Cricetinae</taxon>
        <taxon>Cricetulus</taxon>
    </lineage>
</organism>
<evidence type="ECO:0000256" key="1">
    <source>
        <dbReference type="SAM" id="Phobius"/>
    </source>
</evidence>